<evidence type="ECO:0000256" key="4">
    <source>
        <dbReference type="ARBA" id="ARBA00022473"/>
    </source>
</evidence>
<comment type="PTM">
    <text evidence="10">PSK-alpha is produced by endopeptidase digestion. PSK-beta is produced from PSK-alpha by exopeptidase digestion.</text>
</comment>
<name>A0A2I0BDX1_9ASPA</name>
<organism evidence="11 12">
    <name type="scientific">Apostasia shenzhenica</name>
    <dbReference type="NCBI Taxonomy" id="1088818"/>
    <lineage>
        <taxon>Eukaryota</taxon>
        <taxon>Viridiplantae</taxon>
        <taxon>Streptophyta</taxon>
        <taxon>Embryophyta</taxon>
        <taxon>Tracheophyta</taxon>
        <taxon>Spermatophyta</taxon>
        <taxon>Magnoliopsida</taxon>
        <taxon>Liliopsida</taxon>
        <taxon>Asparagales</taxon>
        <taxon>Orchidaceae</taxon>
        <taxon>Apostasioideae</taxon>
        <taxon>Apostasia</taxon>
    </lineage>
</organism>
<proteinExistence type="inferred from homology"/>
<dbReference type="InterPro" id="IPR009438">
    <property type="entry name" value="Phytosulfokine"/>
</dbReference>
<dbReference type="AlphaFoldDB" id="A0A2I0BDX1"/>
<comment type="function">
    <text evidence="1 10">Promotes plant cell differentiation, organogenesis and somatic embryogenesis as well as cell proliferation.</text>
</comment>
<protein>
    <recommendedName>
        <fullName evidence="10">Phytosulfokine</fullName>
    </recommendedName>
    <component>
        <recommendedName>
            <fullName evidence="10">Phytosulfokine-alpha</fullName>
            <shortName evidence="10">PSK-alpha</shortName>
            <shortName evidence="10">Phytosulfokine-a</shortName>
        </recommendedName>
    </component>
    <component>
        <recommendedName>
            <fullName evidence="10">Phytosulfokine-beta</fullName>
            <shortName evidence="10">PSK-beta</shortName>
            <shortName evidence="10">Phytosulfokine-b</shortName>
        </recommendedName>
    </component>
</protein>
<comment type="similarity">
    <text evidence="3 10">Belongs to the phytosulfokine family.</text>
</comment>
<keyword evidence="4 10" id="KW-0217">Developmental protein</keyword>
<feature type="signal peptide" evidence="10">
    <location>
        <begin position="1"/>
        <end position="22"/>
    </location>
</feature>
<comment type="subcellular location">
    <subcellularLocation>
        <location evidence="2 10">Secreted</location>
    </subcellularLocation>
</comment>
<dbReference type="GO" id="GO:0030154">
    <property type="term" value="P:cell differentiation"/>
    <property type="evidence" value="ECO:0007669"/>
    <property type="project" value="UniProtKB-UniRule"/>
</dbReference>
<keyword evidence="7 10" id="KW-0732">Signal</keyword>
<gene>
    <name evidence="11" type="primary">PSK2</name>
    <name evidence="11" type="ORF">AXF42_Ash010375</name>
</gene>
<dbReference type="Pfam" id="PF06404">
    <property type="entry name" value="PSK"/>
    <property type="match status" value="1"/>
</dbReference>
<evidence type="ECO:0000256" key="1">
    <source>
        <dbReference type="ARBA" id="ARBA00003158"/>
    </source>
</evidence>
<reference evidence="11 12" key="1">
    <citation type="journal article" date="2017" name="Nature">
        <title>The Apostasia genome and the evolution of orchids.</title>
        <authorList>
            <person name="Zhang G.Q."/>
            <person name="Liu K.W."/>
            <person name="Li Z."/>
            <person name="Lohaus R."/>
            <person name="Hsiao Y.Y."/>
            <person name="Niu S.C."/>
            <person name="Wang J.Y."/>
            <person name="Lin Y.C."/>
            <person name="Xu Q."/>
            <person name="Chen L.J."/>
            <person name="Yoshida K."/>
            <person name="Fujiwara S."/>
            <person name="Wang Z.W."/>
            <person name="Zhang Y.Q."/>
            <person name="Mitsuda N."/>
            <person name="Wang M."/>
            <person name="Liu G.H."/>
            <person name="Pecoraro L."/>
            <person name="Huang H.X."/>
            <person name="Xiao X.J."/>
            <person name="Lin M."/>
            <person name="Wu X.Y."/>
            <person name="Wu W.L."/>
            <person name="Chen Y.Y."/>
            <person name="Chang S.B."/>
            <person name="Sakamoto S."/>
            <person name="Ohme-Takagi M."/>
            <person name="Yagi M."/>
            <person name="Zeng S.J."/>
            <person name="Shen C.Y."/>
            <person name="Yeh C.M."/>
            <person name="Luo Y.B."/>
            <person name="Tsai W.C."/>
            <person name="Van de Peer Y."/>
            <person name="Liu Z.J."/>
        </authorList>
    </citation>
    <scope>NUCLEOTIDE SEQUENCE [LARGE SCALE GENOMIC DNA]</scope>
    <source>
        <strain evidence="12">cv. Shenzhen</strain>
        <tissue evidence="11">Stem</tissue>
    </source>
</reference>
<evidence type="ECO:0000256" key="8">
    <source>
        <dbReference type="ARBA" id="ARBA00022782"/>
    </source>
</evidence>
<dbReference type="Proteomes" id="UP000236161">
    <property type="component" value="Unassembled WGS sequence"/>
</dbReference>
<dbReference type="OrthoDB" id="1858282at2759"/>
<evidence type="ECO:0000256" key="6">
    <source>
        <dbReference type="ARBA" id="ARBA00022641"/>
    </source>
</evidence>
<keyword evidence="8 10" id="KW-0221">Differentiation</keyword>
<evidence type="ECO:0000313" key="12">
    <source>
        <dbReference type="Proteomes" id="UP000236161"/>
    </source>
</evidence>
<evidence type="ECO:0000256" key="2">
    <source>
        <dbReference type="ARBA" id="ARBA00004613"/>
    </source>
</evidence>
<dbReference type="GO" id="GO:0005576">
    <property type="term" value="C:extracellular region"/>
    <property type="evidence" value="ECO:0007669"/>
    <property type="project" value="UniProtKB-SubCell"/>
</dbReference>
<dbReference type="GO" id="GO:0008283">
    <property type="term" value="P:cell population proliferation"/>
    <property type="evidence" value="ECO:0007669"/>
    <property type="project" value="UniProtKB-UniRule"/>
</dbReference>
<keyword evidence="12" id="KW-1185">Reference proteome</keyword>
<accession>A0A2I0BDX1</accession>
<dbReference type="STRING" id="1088818.A0A2I0BDX1"/>
<sequence>MAKGTAFLVLIALILSLSIARAARPHPMEKTISAEGASYGDQNNAVNVDDQCEGVEEEECLMRRTLAAHTDYIYTQGKTSP</sequence>
<evidence type="ECO:0000313" key="11">
    <source>
        <dbReference type="EMBL" id="PKA65966.1"/>
    </source>
</evidence>
<comment type="PTM">
    <text evidence="10">Sulfation is important for activity and for the binding to a putative membrane receptor.</text>
</comment>
<keyword evidence="6 10" id="KW-0765">Sulfation</keyword>
<evidence type="ECO:0000256" key="10">
    <source>
        <dbReference type="RuleBase" id="RU368031"/>
    </source>
</evidence>
<dbReference type="PANTHER" id="PTHR33285:SF55">
    <property type="entry name" value="PHYTOSULFOKINES 3"/>
    <property type="match status" value="1"/>
</dbReference>
<dbReference type="EMBL" id="KZ451888">
    <property type="protein sequence ID" value="PKA65966.1"/>
    <property type="molecule type" value="Genomic_DNA"/>
</dbReference>
<feature type="chain" id="PRO_5031592843" description="Phytosulfokine" evidence="10">
    <location>
        <begin position="23"/>
        <end position="81"/>
    </location>
</feature>
<evidence type="ECO:0000256" key="3">
    <source>
        <dbReference type="ARBA" id="ARBA00010781"/>
    </source>
</evidence>
<dbReference type="GO" id="GO:0008083">
    <property type="term" value="F:growth factor activity"/>
    <property type="evidence" value="ECO:0007669"/>
    <property type="project" value="UniProtKB-UniRule"/>
</dbReference>
<evidence type="ECO:0000256" key="7">
    <source>
        <dbReference type="ARBA" id="ARBA00022729"/>
    </source>
</evidence>
<evidence type="ECO:0000256" key="5">
    <source>
        <dbReference type="ARBA" id="ARBA00022525"/>
    </source>
</evidence>
<keyword evidence="5 10" id="KW-0964">Secreted</keyword>
<evidence type="ECO:0000256" key="9">
    <source>
        <dbReference type="ARBA" id="ARBA00023030"/>
    </source>
</evidence>
<dbReference type="PANTHER" id="PTHR33285">
    <property type="entry name" value="PHYTOSULFOKINES 3"/>
    <property type="match status" value="1"/>
</dbReference>
<keyword evidence="9 10" id="KW-0339">Growth factor</keyword>